<evidence type="ECO:0000256" key="8">
    <source>
        <dbReference type="ARBA" id="ARBA00023170"/>
    </source>
</evidence>
<keyword evidence="9" id="KW-0325">Glycoprotein</keyword>
<dbReference type="PANTHER" id="PTHR25466:SF9">
    <property type="entry name" value="FIBRONECTIN TYPE-III DOMAIN-CONTAINING PROTEIN"/>
    <property type="match status" value="1"/>
</dbReference>
<dbReference type="GO" id="GO:0042102">
    <property type="term" value="P:positive regulation of T cell proliferation"/>
    <property type="evidence" value="ECO:0007669"/>
    <property type="project" value="TreeGrafter"/>
</dbReference>
<keyword evidence="5 11" id="KW-1133">Transmembrane helix</keyword>
<dbReference type="GeneID" id="114434810"/>
<evidence type="ECO:0000256" key="5">
    <source>
        <dbReference type="ARBA" id="ARBA00022989"/>
    </source>
</evidence>
<keyword evidence="10" id="KW-0393">Immunoglobulin domain</keyword>
<dbReference type="RefSeq" id="XP_028260017.1">
    <property type="nucleotide sequence ID" value="XM_028404216.1"/>
</dbReference>
<feature type="signal peptide" evidence="12">
    <location>
        <begin position="1"/>
        <end position="23"/>
    </location>
</feature>
<organism evidence="14 15">
    <name type="scientific">Parambassis ranga</name>
    <name type="common">Indian glassy fish</name>
    <dbReference type="NCBI Taxonomy" id="210632"/>
    <lineage>
        <taxon>Eukaryota</taxon>
        <taxon>Metazoa</taxon>
        <taxon>Chordata</taxon>
        <taxon>Craniata</taxon>
        <taxon>Vertebrata</taxon>
        <taxon>Euteleostomi</taxon>
        <taxon>Actinopterygii</taxon>
        <taxon>Neopterygii</taxon>
        <taxon>Teleostei</taxon>
        <taxon>Neoteleostei</taxon>
        <taxon>Acanthomorphata</taxon>
        <taxon>Ovalentaria</taxon>
        <taxon>Ambassidae</taxon>
        <taxon>Parambassis</taxon>
    </lineage>
</organism>
<dbReference type="GO" id="GO:0007166">
    <property type="term" value="P:cell surface receptor signaling pathway"/>
    <property type="evidence" value="ECO:0007669"/>
    <property type="project" value="TreeGrafter"/>
</dbReference>
<evidence type="ECO:0000256" key="11">
    <source>
        <dbReference type="SAM" id="Phobius"/>
    </source>
</evidence>
<dbReference type="Gene3D" id="2.60.40.10">
    <property type="entry name" value="Immunoglobulins"/>
    <property type="match status" value="1"/>
</dbReference>
<keyword evidence="3 11" id="KW-0812">Transmembrane</keyword>
<dbReference type="OrthoDB" id="7225082at2759"/>
<dbReference type="InterPro" id="IPR003599">
    <property type="entry name" value="Ig_sub"/>
</dbReference>
<dbReference type="PANTHER" id="PTHR25466">
    <property type="entry name" value="T-LYMPHOCYTE ACTIVATION ANTIGEN"/>
    <property type="match status" value="1"/>
</dbReference>
<dbReference type="AlphaFoldDB" id="A0A6P7IAX2"/>
<evidence type="ECO:0000256" key="10">
    <source>
        <dbReference type="ARBA" id="ARBA00023319"/>
    </source>
</evidence>
<dbReference type="InterPro" id="IPR013783">
    <property type="entry name" value="Ig-like_fold"/>
</dbReference>
<sequence length="160" mass="17369">MRSVYLSVFFGVCSLAVVQKTITAKLGQTVTLPCPVTSTNITGVAWIKDGLKTEGNVLYYLENQFQYASQHPCFRGRAQLKEGWEEDGDMSLILKNVTTTDSGTYKCEVVQEGKKAADLICTITLSVDPAGLTIGQCAAIAVIAVAFIVIVTCCIYKRCQ</sequence>
<dbReference type="InParanoid" id="A0A6P7IAX2"/>
<dbReference type="SMART" id="SM00408">
    <property type="entry name" value="IGc2"/>
    <property type="match status" value="1"/>
</dbReference>
<name>A0A6P7IAX2_9TELE</name>
<proteinExistence type="predicted"/>
<evidence type="ECO:0000256" key="1">
    <source>
        <dbReference type="ARBA" id="ARBA00004251"/>
    </source>
</evidence>
<evidence type="ECO:0000256" key="3">
    <source>
        <dbReference type="ARBA" id="ARBA00022692"/>
    </source>
</evidence>
<dbReference type="GO" id="GO:0006955">
    <property type="term" value="P:immune response"/>
    <property type="evidence" value="ECO:0007669"/>
    <property type="project" value="TreeGrafter"/>
</dbReference>
<keyword evidence="14" id="KW-1185">Reference proteome</keyword>
<dbReference type="InterPro" id="IPR013106">
    <property type="entry name" value="Ig_V-set"/>
</dbReference>
<feature type="chain" id="PRO_5027642587" evidence="12">
    <location>
        <begin position="24"/>
        <end position="160"/>
    </location>
</feature>
<evidence type="ECO:0000259" key="13">
    <source>
        <dbReference type="PROSITE" id="PS50835"/>
    </source>
</evidence>
<dbReference type="GO" id="GO:0071222">
    <property type="term" value="P:cellular response to lipopolysaccharide"/>
    <property type="evidence" value="ECO:0007669"/>
    <property type="project" value="TreeGrafter"/>
</dbReference>
<dbReference type="Pfam" id="PF07686">
    <property type="entry name" value="V-set"/>
    <property type="match status" value="1"/>
</dbReference>
<keyword evidence="4 12" id="KW-0732">Signal</keyword>
<evidence type="ECO:0000256" key="9">
    <source>
        <dbReference type="ARBA" id="ARBA00023180"/>
    </source>
</evidence>
<keyword evidence="6 11" id="KW-0472">Membrane</keyword>
<dbReference type="PROSITE" id="PS50835">
    <property type="entry name" value="IG_LIKE"/>
    <property type="match status" value="1"/>
</dbReference>
<feature type="domain" description="Ig-like" evidence="13">
    <location>
        <begin position="27"/>
        <end position="124"/>
    </location>
</feature>
<dbReference type="GO" id="GO:0042130">
    <property type="term" value="P:negative regulation of T cell proliferation"/>
    <property type="evidence" value="ECO:0007669"/>
    <property type="project" value="TreeGrafter"/>
</dbReference>
<evidence type="ECO:0000256" key="7">
    <source>
        <dbReference type="ARBA" id="ARBA00023157"/>
    </source>
</evidence>
<dbReference type="InterPro" id="IPR051713">
    <property type="entry name" value="T-cell_Activation_Regulation"/>
</dbReference>
<protein>
    <submittedName>
        <fullName evidence="15">V-set domain-containing T-cell activation inhibitor 1-like</fullName>
    </submittedName>
</protein>
<evidence type="ECO:0000313" key="14">
    <source>
        <dbReference type="Proteomes" id="UP000515145"/>
    </source>
</evidence>
<feature type="transmembrane region" description="Helical" evidence="11">
    <location>
        <begin position="138"/>
        <end position="156"/>
    </location>
</feature>
<dbReference type="GO" id="GO:0009897">
    <property type="term" value="C:external side of plasma membrane"/>
    <property type="evidence" value="ECO:0007669"/>
    <property type="project" value="TreeGrafter"/>
</dbReference>
<comment type="subcellular location">
    <subcellularLocation>
        <location evidence="1">Cell membrane</location>
        <topology evidence="1">Single-pass type I membrane protein</topology>
    </subcellularLocation>
</comment>
<dbReference type="InterPro" id="IPR036179">
    <property type="entry name" value="Ig-like_dom_sf"/>
</dbReference>
<dbReference type="Proteomes" id="UP000515145">
    <property type="component" value="Chromosome 4"/>
</dbReference>
<dbReference type="SMART" id="SM00409">
    <property type="entry name" value="IG"/>
    <property type="match status" value="1"/>
</dbReference>
<reference evidence="15" key="1">
    <citation type="submission" date="2025-08" db="UniProtKB">
        <authorList>
            <consortium name="RefSeq"/>
        </authorList>
    </citation>
    <scope>IDENTIFICATION</scope>
</reference>
<evidence type="ECO:0000313" key="15">
    <source>
        <dbReference type="RefSeq" id="XP_028260017.1"/>
    </source>
</evidence>
<evidence type="ECO:0000256" key="2">
    <source>
        <dbReference type="ARBA" id="ARBA00022475"/>
    </source>
</evidence>
<dbReference type="SMART" id="SM00406">
    <property type="entry name" value="IGv"/>
    <property type="match status" value="1"/>
</dbReference>
<dbReference type="InterPro" id="IPR003598">
    <property type="entry name" value="Ig_sub2"/>
</dbReference>
<keyword evidence="7" id="KW-1015">Disulfide bond</keyword>
<accession>A0A6P7IAX2</accession>
<keyword evidence="8" id="KW-0675">Receptor</keyword>
<evidence type="ECO:0000256" key="4">
    <source>
        <dbReference type="ARBA" id="ARBA00022729"/>
    </source>
</evidence>
<evidence type="ECO:0000256" key="6">
    <source>
        <dbReference type="ARBA" id="ARBA00023136"/>
    </source>
</evidence>
<gene>
    <name evidence="15" type="primary">LOC114434810</name>
</gene>
<dbReference type="InterPro" id="IPR007110">
    <property type="entry name" value="Ig-like_dom"/>
</dbReference>
<evidence type="ECO:0000256" key="12">
    <source>
        <dbReference type="SAM" id="SignalP"/>
    </source>
</evidence>
<dbReference type="GO" id="GO:0031295">
    <property type="term" value="P:T cell costimulation"/>
    <property type="evidence" value="ECO:0007669"/>
    <property type="project" value="TreeGrafter"/>
</dbReference>
<dbReference type="SUPFAM" id="SSF48726">
    <property type="entry name" value="Immunoglobulin"/>
    <property type="match status" value="1"/>
</dbReference>
<keyword evidence="2" id="KW-1003">Cell membrane</keyword>